<accession>A0A177ARC3</accession>
<dbReference type="AlphaFoldDB" id="A0A177ARC3"/>
<evidence type="ECO:0000313" key="3">
    <source>
        <dbReference type="Proteomes" id="UP000078046"/>
    </source>
</evidence>
<evidence type="ECO:0008006" key="4">
    <source>
        <dbReference type="Google" id="ProtNLM"/>
    </source>
</evidence>
<dbReference type="Proteomes" id="UP000078046">
    <property type="component" value="Unassembled WGS sequence"/>
</dbReference>
<dbReference type="EMBL" id="LWCA01002319">
    <property type="protein sequence ID" value="OAF63941.1"/>
    <property type="molecule type" value="Genomic_DNA"/>
</dbReference>
<proteinExistence type="predicted"/>
<name>A0A177ARC3_9BILA</name>
<organism evidence="2 3">
    <name type="scientific">Intoshia linei</name>
    <dbReference type="NCBI Taxonomy" id="1819745"/>
    <lineage>
        <taxon>Eukaryota</taxon>
        <taxon>Metazoa</taxon>
        <taxon>Spiralia</taxon>
        <taxon>Lophotrochozoa</taxon>
        <taxon>Mesozoa</taxon>
        <taxon>Orthonectida</taxon>
        <taxon>Rhopaluridae</taxon>
        <taxon>Intoshia</taxon>
    </lineage>
</organism>
<gene>
    <name evidence="2" type="ORF">A3Q56_08352</name>
</gene>
<comment type="caution">
    <text evidence="2">The sequence shown here is derived from an EMBL/GenBank/DDBJ whole genome shotgun (WGS) entry which is preliminary data.</text>
</comment>
<reference evidence="2 3" key="1">
    <citation type="submission" date="2016-04" db="EMBL/GenBank/DDBJ databases">
        <title>The genome of Intoshia linei affirms orthonectids as highly simplified spiralians.</title>
        <authorList>
            <person name="Mikhailov K.V."/>
            <person name="Slusarev G.S."/>
            <person name="Nikitin M.A."/>
            <person name="Logacheva M.D."/>
            <person name="Penin A."/>
            <person name="Aleoshin V."/>
            <person name="Panchin Y.V."/>
        </authorList>
    </citation>
    <scope>NUCLEOTIDE SEQUENCE [LARGE SCALE GENOMIC DNA]</scope>
    <source>
        <strain evidence="2">Intl2013</strain>
        <tissue evidence="2">Whole animal</tissue>
    </source>
</reference>
<feature type="chain" id="PRO_5008056655" description="Olfactomedin-like domain-containing protein" evidence="1">
    <location>
        <begin position="32"/>
        <end position="278"/>
    </location>
</feature>
<evidence type="ECO:0000313" key="2">
    <source>
        <dbReference type="EMBL" id="OAF63941.1"/>
    </source>
</evidence>
<sequence>MCELIVKSIFENRNIAMYILLVLILLIQVKCVEFQVKQEKNTNKHGIYKRLDNYYIFCFNGVRIYKYQDGKIVKHWELKKEANNILKYIQKSPNFVIINHVKSDHTVTYIFFLNFSKEFQIISTKYKEFSSNFSYIKQNEKWTIIYSGNFIFYKNSTEFTKIDDFNYIDIYYITTYAYNVDYFYVRSKDKLYSYNTITQKRHLMGKKLIYINQDNMFNVKIVDTNNKKYIQTKPELIEPIIFQNSEISHILHSSATTVKNIKTIHNRIVIFLKVYLNF</sequence>
<protein>
    <recommendedName>
        <fullName evidence="4">Olfactomedin-like domain-containing protein</fullName>
    </recommendedName>
</protein>
<keyword evidence="3" id="KW-1185">Reference proteome</keyword>
<keyword evidence="1" id="KW-0732">Signal</keyword>
<feature type="signal peptide" evidence="1">
    <location>
        <begin position="1"/>
        <end position="31"/>
    </location>
</feature>
<evidence type="ECO:0000256" key="1">
    <source>
        <dbReference type="SAM" id="SignalP"/>
    </source>
</evidence>